<evidence type="ECO:0000313" key="3">
    <source>
        <dbReference type="EMBL" id="KAG5573583.1"/>
    </source>
</evidence>
<accession>A0A9J5WE35</accession>
<sequence>MSSGVGAALKTANVEQGSTVVIFGLGGIGLAVAEGSRICGASTIIGVDINTNKFEIGELSSSFFPIRFVLCLFATRNLSYLSEEKIE</sequence>
<dbReference type="GO" id="GO:0005829">
    <property type="term" value="C:cytosol"/>
    <property type="evidence" value="ECO:0007669"/>
    <property type="project" value="TreeGrafter"/>
</dbReference>
<dbReference type="SUPFAM" id="SSF51735">
    <property type="entry name" value="NAD(P)-binding Rossmann-fold domains"/>
    <property type="match status" value="1"/>
</dbReference>
<dbReference type="Gene3D" id="3.40.50.720">
    <property type="entry name" value="NAD(P)-binding Rossmann-like Domain"/>
    <property type="match status" value="1"/>
</dbReference>
<keyword evidence="4" id="KW-1185">Reference proteome</keyword>
<name>A0A9J5WE35_SOLCO</name>
<evidence type="ECO:0000256" key="1">
    <source>
        <dbReference type="ARBA" id="ARBA00022723"/>
    </source>
</evidence>
<dbReference type="OrthoDB" id="1728405at2759"/>
<comment type="caution">
    <text evidence="3">The sequence shown here is derived from an EMBL/GenBank/DDBJ whole genome shotgun (WGS) entry which is preliminary data.</text>
</comment>
<dbReference type="Proteomes" id="UP000824120">
    <property type="component" value="Chromosome 12"/>
</dbReference>
<keyword evidence="2" id="KW-0862">Zinc</keyword>
<dbReference type="GO" id="GO:0046294">
    <property type="term" value="P:formaldehyde catabolic process"/>
    <property type="evidence" value="ECO:0007669"/>
    <property type="project" value="TreeGrafter"/>
</dbReference>
<proteinExistence type="predicted"/>
<evidence type="ECO:0000256" key="2">
    <source>
        <dbReference type="ARBA" id="ARBA00022833"/>
    </source>
</evidence>
<dbReference type="GO" id="GO:0051903">
    <property type="term" value="F:S-(hydroxymethyl)glutathione dehydrogenase [NAD(P)+] activity"/>
    <property type="evidence" value="ECO:0007669"/>
    <property type="project" value="TreeGrafter"/>
</dbReference>
<organism evidence="3 4">
    <name type="scientific">Solanum commersonii</name>
    <name type="common">Commerson's wild potato</name>
    <name type="synonym">Commerson's nightshade</name>
    <dbReference type="NCBI Taxonomy" id="4109"/>
    <lineage>
        <taxon>Eukaryota</taxon>
        <taxon>Viridiplantae</taxon>
        <taxon>Streptophyta</taxon>
        <taxon>Embryophyta</taxon>
        <taxon>Tracheophyta</taxon>
        <taxon>Spermatophyta</taxon>
        <taxon>Magnoliopsida</taxon>
        <taxon>eudicotyledons</taxon>
        <taxon>Gunneridae</taxon>
        <taxon>Pentapetalae</taxon>
        <taxon>asterids</taxon>
        <taxon>lamiids</taxon>
        <taxon>Solanales</taxon>
        <taxon>Solanaceae</taxon>
        <taxon>Solanoideae</taxon>
        <taxon>Solaneae</taxon>
        <taxon>Solanum</taxon>
    </lineage>
</organism>
<reference evidence="3 4" key="1">
    <citation type="submission" date="2020-09" db="EMBL/GenBank/DDBJ databases">
        <title>De no assembly of potato wild relative species, Solanum commersonii.</title>
        <authorList>
            <person name="Cho K."/>
        </authorList>
    </citation>
    <scope>NUCLEOTIDE SEQUENCE [LARGE SCALE GENOMIC DNA]</scope>
    <source>
        <strain evidence="3">LZ3.2</strain>
        <tissue evidence="3">Leaf</tissue>
    </source>
</reference>
<dbReference type="InterPro" id="IPR036291">
    <property type="entry name" value="NAD(P)-bd_dom_sf"/>
</dbReference>
<dbReference type="EMBL" id="JACXVP010000012">
    <property type="protein sequence ID" value="KAG5573583.1"/>
    <property type="molecule type" value="Genomic_DNA"/>
</dbReference>
<keyword evidence="1" id="KW-0479">Metal-binding</keyword>
<dbReference type="PANTHER" id="PTHR43880:SF7">
    <property type="entry name" value="ALCOHOL DEHYDROGENASE-LIKE 7"/>
    <property type="match status" value="1"/>
</dbReference>
<gene>
    <name evidence="3" type="ORF">H5410_063349</name>
</gene>
<protein>
    <recommendedName>
        <fullName evidence="5">Alcohol dehydrogenase</fullName>
    </recommendedName>
</protein>
<dbReference type="AlphaFoldDB" id="A0A9J5WE35"/>
<dbReference type="PANTHER" id="PTHR43880">
    <property type="entry name" value="ALCOHOL DEHYDROGENASE"/>
    <property type="match status" value="1"/>
</dbReference>
<evidence type="ECO:0000313" key="4">
    <source>
        <dbReference type="Proteomes" id="UP000824120"/>
    </source>
</evidence>
<evidence type="ECO:0008006" key="5">
    <source>
        <dbReference type="Google" id="ProtNLM"/>
    </source>
</evidence>
<dbReference type="GO" id="GO:0008270">
    <property type="term" value="F:zinc ion binding"/>
    <property type="evidence" value="ECO:0007669"/>
    <property type="project" value="TreeGrafter"/>
</dbReference>